<name>A0A5N6L2J1_9ROSI</name>
<dbReference type="Proteomes" id="UP000327013">
    <property type="component" value="Unassembled WGS sequence"/>
</dbReference>
<proteinExistence type="predicted"/>
<feature type="region of interest" description="Disordered" evidence="1">
    <location>
        <begin position="40"/>
        <end position="61"/>
    </location>
</feature>
<dbReference type="AlphaFoldDB" id="A0A5N6L2J1"/>
<reference evidence="2 3" key="1">
    <citation type="submission" date="2019-06" db="EMBL/GenBank/DDBJ databases">
        <title>A chromosomal-level reference genome of Carpinus fangiana (Coryloideae, Betulaceae).</title>
        <authorList>
            <person name="Yang X."/>
            <person name="Wang Z."/>
            <person name="Zhang L."/>
            <person name="Hao G."/>
            <person name="Liu J."/>
            <person name="Yang Y."/>
        </authorList>
    </citation>
    <scope>NUCLEOTIDE SEQUENCE [LARGE SCALE GENOMIC DNA]</scope>
    <source>
        <strain evidence="2">Cfa_2016G</strain>
        <tissue evidence="2">Leaf</tissue>
    </source>
</reference>
<gene>
    <name evidence="2" type="ORF">FH972_025964</name>
</gene>
<sequence>MELPSWLAWMSGSHQLHGPPTNHRHASLVSSSRAVCNSVSSVSREKSDATPGQVHNQRSILGGSCQASGTAAPCETEVEYEISWRAKGPCCELGLAKP</sequence>
<evidence type="ECO:0000256" key="1">
    <source>
        <dbReference type="SAM" id="MobiDB-lite"/>
    </source>
</evidence>
<accession>A0A5N6L2J1</accession>
<dbReference type="EMBL" id="VIBQ01000074">
    <property type="protein sequence ID" value="KAB8616629.1"/>
    <property type="molecule type" value="Genomic_DNA"/>
</dbReference>
<comment type="caution">
    <text evidence="2">The sequence shown here is derived from an EMBL/GenBank/DDBJ whole genome shotgun (WGS) entry which is preliminary data.</text>
</comment>
<protein>
    <submittedName>
        <fullName evidence="2">Uncharacterized protein</fullName>
    </submittedName>
</protein>
<organism evidence="2 3">
    <name type="scientific">Carpinus fangiana</name>
    <dbReference type="NCBI Taxonomy" id="176857"/>
    <lineage>
        <taxon>Eukaryota</taxon>
        <taxon>Viridiplantae</taxon>
        <taxon>Streptophyta</taxon>
        <taxon>Embryophyta</taxon>
        <taxon>Tracheophyta</taxon>
        <taxon>Spermatophyta</taxon>
        <taxon>Magnoliopsida</taxon>
        <taxon>eudicotyledons</taxon>
        <taxon>Gunneridae</taxon>
        <taxon>Pentapetalae</taxon>
        <taxon>rosids</taxon>
        <taxon>fabids</taxon>
        <taxon>Fagales</taxon>
        <taxon>Betulaceae</taxon>
        <taxon>Carpinus</taxon>
    </lineage>
</organism>
<keyword evidence="3" id="KW-1185">Reference proteome</keyword>
<evidence type="ECO:0000313" key="2">
    <source>
        <dbReference type="EMBL" id="KAB8616629.1"/>
    </source>
</evidence>
<evidence type="ECO:0000313" key="3">
    <source>
        <dbReference type="Proteomes" id="UP000327013"/>
    </source>
</evidence>